<evidence type="ECO:0000256" key="2">
    <source>
        <dbReference type="ARBA" id="ARBA00022801"/>
    </source>
</evidence>
<dbReference type="Proteomes" id="UP000266292">
    <property type="component" value="Chromosome"/>
</dbReference>
<dbReference type="OrthoDB" id="9795555at2"/>
<dbReference type="Pfam" id="PF02230">
    <property type="entry name" value="Abhydrolase_2"/>
    <property type="match status" value="1"/>
</dbReference>
<dbReference type="InterPro" id="IPR050955">
    <property type="entry name" value="Plant_Biomass_Hydrol_Est"/>
</dbReference>
<dbReference type="EMBL" id="CP021235">
    <property type="protein sequence ID" value="ARS34564.1"/>
    <property type="molecule type" value="Genomic_DNA"/>
</dbReference>
<dbReference type="PANTHER" id="PTHR43037:SF5">
    <property type="entry name" value="FERULOYL ESTERASE"/>
    <property type="match status" value="1"/>
</dbReference>
<dbReference type="PANTHER" id="PTHR43037">
    <property type="entry name" value="UNNAMED PRODUCT-RELATED"/>
    <property type="match status" value="1"/>
</dbReference>
<name>A0A1X9YNY6_9BACT</name>
<dbReference type="SUPFAM" id="SSF53474">
    <property type="entry name" value="alpha/beta-Hydrolases"/>
    <property type="match status" value="1"/>
</dbReference>
<sequence>MVTKRGKYSTGRITTKPGKPTGRAGVATGVQPLGLDSQKDGFIYVPPGYDSSKPAALAVMLHGAGAPATQGLSLLQPYADAHNIILIAPAARAYSWDIIASDAFGPDAIYLDQALALAFDTYAIDHQQLAIGGFSDGASYALCLGLTNGDLFTHVIAFSPGFAYTLQTRGKPAVFISHGVDDPVLPIAPCSRRIASQLRRQGVALKYTEFAGGHEIPAAISASAVAWFAPAQH</sequence>
<reference evidence="6" key="1">
    <citation type="submission" date="2017-05" db="EMBL/GenBank/DDBJ databases">
        <authorList>
            <person name="Ray J."/>
            <person name="Price M."/>
            <person name="Deutschbauer A."/>
        </authorList>
    </citation>
    <scope>NUCLEOTIDE SEQUENCE [LARGE SCALE GENOMIC DNA]</scope>
    <source>
        <strain evidence="6">DSM 19842</strain>
    </source>
</reference>
<evidence type="ECO:0000313" key="6">
    <source>
        <dbReference type="Proteomes" id="UP000266292"/>
    </source>
</evidence>
<organism evidence="5 6">
    <name type="scientific">Pontibacter actiniarum</name>
    <dbReference type="NCBI Taxonomy" id="323450"/>
    <lineage>
        <taxon>Bacteria</taxon>
        <taxon>Pseudomonadati</taxon>
        <taxon>Bacteroidota</taxon>
        <taxon>Cytophagia</taxon>
        <taxon>Cytophagales</taxon>
        <taxon>Hymenobacteraceae</taxon>
        <taxon>Pontibacter</taxon>
    </lineage>
</organism>
<dbReference type="KEGG" id="pact:CA264_03395"/>
<keyword evidence="6" id="KW-1185">Reference proteome</keyword>
<dbReference type="GO" id="GO:0016787">
    <property type="term" value="F:hydrolase activity"/>
    <property type="evidence" value="ECO:0007669"/>
    <property type="project" value="UniProtKB-KW"/>
</dbReference>
<keyword evidence="1" id="KW-0732">Signal</keyword>
<dbReference type="RefSeq" id="WP_025604603.1">
    <property type="nucleotide sequence ID" value="NZ_CP021235.1"/>
</dbReference>
<proteinExistence type="predicted"/>
<feature type="domain" description="Phospholipase/carboxylesterase/thioesterase" evidence="4">
    <location>
        <begin position="122"/>
        <end position="189"/>
    </location>
</feature>
<evidence type="ECO:0000259" key="4">
    <source>
        <dbReference type="Pfam" id="PF02230"/>
    </source>
</evidence>
<dbReference type="STRING" id="709015.GCA_000472485_00672"/>
<dbReference type="Gene3D" id="3.40.50.1820">
    <property type="entry name" value="alpha/beta hydrolase"/>
    <property type="match status" value="1"/>
</dbReference>
<dbReference type="InterPro" id="IPR003140">
    <property type="entry name" value="PLipase/COase/thioEstase"/>
</dbReference>
<keyword evidence="2" id="KW-0378">Hydrolase</keyword>
<accession>A0A1X9YNY6</accession>
<evidence type="ECO:0000256" key="1">
    <source>
        <dbReference type="ARBA" id="ARBA00022729"/>
    </source>
</evidence>
<evidence type="ECO:0000256" key="3">
    <source>
        <dbReference type="SAM" id="MobiDB-lite"/>
    </source>
</evidence>
<dbReference type="InterPro" id="IPR029058">
    <property type="entry name" value="AB_hydrolase_fold"/>
</dbReference>
<feature type="region of interest" description="Disordered" evidence="3">
    <location>
        <begin position="1"/>
        <end position="25"/>
    </location>
</feature>
<evidence type="ECO:0000313" key="5">
    <source>
        <dbReference type="EMBL" id="ARS34564.1"/>
    </source>
</evidence>
<protein>
    <submittedName>
        <fullName evidence="5">Phospholipase</fullName>
    </submittedName>
</protein>
<dbReference type="AlphaFoldDB" id="A0A1X9YNY6"/>
<gene>
    <name evidence="5" type="ORF">CA264_03395</name>
</gene>